<dbReference type="PANTHER" id="PTHR18964">
    <property type="entry name" value="ROK (REPRESSOR, ORF, KINASE) FAMILY"/>
    <property type="match status" value="1"/>
</dbReference>
<reference evidence="3" key="2">
    <citation type="journal article" date="2021" name="PeerJ">
        <title>Extensive microbial diversity within the chicken gut microbiome revealed by metagenomics and culture.</title>
        <authorList>
            <person name="Gilroy R."/>
            <person name="Ravi A."/>
            <person name="Getino M."/>
            <person name="Pursley I."/>
            <person name="Horton D.L."/>
            <person name="Alikhan N.F."/>
            <person name="Baker D."/>
            <person name="Gharbi K."/>
            <person name="Hall N."/>
            <person name="Watson M."/>
            <person name="Adriaenssens E.M."/>
            <person name="Foster-Nyarko E."/>
            <person name="Jarju S."/>
            <person name="Secka A."/>
            <person name="Antonio M."/>
            <person name="Oren A."/>
            <person name="Chaudhuri R.R."/>
            <person name="La Ragione R."/>
            <person name="Hildebrand F."/>
            <person name="Pallen M.J."/>
        </authorList>
    </citation>
    <scope>NUCLEOTIDE SEQUENCE</scope>
    <source>
        <strain evidence="3">15467</strain>
    </source>
</reference>
<gene>
    <name evidence="3" type="ORF">IAC68_04000</name>
</gene>
<sequence length="320" mass="34626">MVYIGVDLGGTKITAALFDANGEIAESKVALLDKREGAAVAELMVELISELLKEHKITKREKKCIGICVPGIAYSKKGTVWCPNIPGWENYPLHEHISAAIPNSLICIESDRTCYILGEVIAGCARNCDNAVFMAVGTGIGLGILIDGVVLHGNSDIVGAIGWMALKPPYDSLYDKCGCFETHASGDGLATQARKFLSQMPEYNGELRDIELDKVSSYHVFRAYENKDEIAVKVIDQAIEMWGMAAANVVSLFNPQILVFGGGVFGPAAQFIGRIYEEACKWAQPISIREVKFMPTALPKLAGLYGAGAIAINIAKKRKK</sequence>
<dbReference type="AlphaFoldDB" id="A0A9D9GVV0"/>
<comment type="caution">
    <text evidence="3">The sequence shown here is derived from an EMBL/GenBank/DDBJ whole genome shotgun (WGS) entry which is preliminary data.</text>
</comment>
<evidence type="ECO:0000256" key="1">
    <source>
        <dbReference type="ARBA" id="ARBA00006479"/>
    </source>
</evidence>
<dbReference type="SUPFAM" id="SSF53067">
    <property type="entry name" value="Actin-like ATPase domain"/>
    <property type="match status" value="1"/>
</dbReference>
<comment type="similarity">
    <text evidence="1">Belongs to the ROK (NagC/XylR) family.</text>
</comment>
<dbReference type="Proteomes" id="UP000823635">
    <property type="component" value="Unassembled WGS sequence"/>
</dbReference>
<keyword evidence="2" id="KW-1133">Transmembrane helix</keyword>
<dbReference type="InterPro" id="IPR000600">
    <property type="entry name" value="ROK"/>
</dbReference>
<dbReference type="InterPro" id="IPR043129">
    <property type="entry name" value="ATPase_NBD"/>
</dbReference>
<dbReference type="PANTHER" id="PTHR18964:SF149">
    <property type="entry name" value="BIFUNCTIONAL UDP-N-ACETYLGLUCOSAMINE 2-EPIMERASE_N-ACETYLMANNOSAMINE KINASE"/>
    <property type="match status" value="1"/>
</dbReference>
<organism evidence="3 4">
    <name type="scientific">Candidatus Egerieousia excrementavium</name>
    <dbReference type="NCBI Taxonomy" id="2840778"/>
    <lineage>
        <taxon>Bacteria</taxon>
        <taxon>Pseudomonadati</taxon>
        <taxon>Bacteroidota</taxon>
        <taxon>Bacteroidia</taxon>
        <taxon>Bacteroidales</taxon>
        <taxon>Candidatus Egerieousia</taxon>
    </lineage>
</organism>
<evidence type="ECO:0000313" key="4">
    <source>
        <dbReference type="Proteomes" id="UP000823635"/>
    </source>
</evidence>
<keyword evidence="2" id="KW-0472">Membrane</keyword>
<evidence type="ECO:0000313" key="3">
    <source>
        <dbReference type="EMBL" id="MBO8429080.1"/>
    </source>
</evidence>
<accession>A0A9D9GVV0</accession>
<evidence type="ECO:0000256" key="2">
    <source>
        <dbReference type="SAM" id="Phobius"/>
    </source>
</evidence>
<keyword evidence="2" id="KW-0812">Transmembrane</keyword>
<proteinExistence type="inferred from homology"/>
<name>A0A9D9GVV0_9BACT</name>
<protein>
    <submittedName>
        <fullName evidence="3">ROK family protein</fullName>
    </submittedName>
</protein>
<reference evidence="3" key="1">
    <citation type="submission" date="2020-10" db="EMBL/GenBank/DDBJ databases">
        <authorList>
            <person name="Gilroy R."/>
        </authorList>
    </citation>
    <scope>NUCLEOTIDE SEQUENCE</scope>
    <source>
        <strain evidence="3">15467</strain>
    </source>
</reference>
<dbReference type="Gene3D" id="3.30.420.40">
    <property type="match status" value="2"/>
</dbReference>
<feature type="transmembrane region" description="Helical" evidence="2">
    <location>
        <begin position="297"/>
        <end position="315"/>
    </location>
</feature>
<dbReference type="EMBL" id="JADINB010000089">
    <property type="protein sequence ID" value="MBO8429080.1"/>
    <property type="molecule type" value="Genomic_DNA"/>
</dbReference>
<dbReference type="Pfam" id="PF00480">
    <property type="entry name" value="ROK"/>
    <property type="match status" value="1"/>
</dbReference>